<evidence type="ECO:0000313" key="1">
    <source>
        <dbReference type="EMBL" id="CAK63538.1"/>
    </source>
</evidence>
<name>A0BYC1_PARTE</name>
<dbReference type="InterPro" id="IPR036322">
    <property type="entry name" value="WD40_repeat_dom_sf"/>
</dbReference>
<evidence type="ECO:0008006" key="3">
    <source>
        <dbReference type="Google" id="ProtNLM"/>
    </source>
</evidence>
<dbReference type="KEGG" id="ptm:GSPATT00033391001"/>
<organism evidence="1 2">
    <name type="scientific">Paramecium tetraurelia</name>
    <dbReference type="NCBI Taxonomy" id="5888"/>
    <lineage>
        <taxon>Eukaryota</taxon>
        <taxon>Sar</taxon>
        <taxon>Alveolata</taxon>
        <taxon>Ciliophora</taxon>
        <taxon>Intramacronucleata</taxon>
        <taxon>Oligohymenophorea</taxon>
        <taxon>Peniculida</taxon>
        <taxon>Parameciidae</taxon>
        <taxon>Paramecium</taxon>
    </lineage>
</organism>
<dbReference type="Pfam" id="PF00400">
    <property type="entry name" value="WD40"/>
    <property type="match status" value="1"/>
</dbReference>
<protein>
    <recommendedName>
        <fullName evidence="3">WD40-repeat-containing domain</fullName>
    </recommendedName>
</protein>
<dbReference type="Gene3D" id="2.130.10.10">
    <property type="entry name" value="YVTN repeat-like/Quinoprotein amine dehydrogenase"/>
    <property type="match status" value="1"/>
</dbReference>
<dbReference type="HOGENOM" id="CLU_019203_0_0_1"/>
<evidence type="ECO:0000313" key="2">
    <source>
        <dbReference type="Proteomes" id="UP000000600"/>
    </source>
</evidence>
<accession>A0BYC1</accession>
<dbReference type="InterPro" id="IPR001680">
    <property type="entry name" value="WD40_rpt"/>
</dbReference>
<dbReference type="SMART" id="SM00320">
    <property type="entry name" value="WD40"/>
    <property type="match status" value="3"/>
</dbReference>
<reference evidence="1 2" key="1">
    <citation type="journal article" date="2006" name="Nature">
        <title>Global trends of whole-genome duplications revealed by the ciliate Paramecium tetraurelia.</title>
        <authorList>
            <consortium name="Genoscope"/>
            <person name="Aury J.-M."/>
            <person name="Jaillon O."/>
            <person name="Duret L."/>
            <person name="Noel B."/>
            <person name="Jubin C."/>
            <person name="Porcel B.M."/>
            <person name="Segurens B."/>
            <person name="Daubin V."/>
            <person name="Anthouard V."/>
            <person name="Aiach N."/>
            <person name="Arnaiz O."/>
            <person name="Billaut A."/>
            <person name="Beisson J."/>
            <person name="Blanc I."/>
            <person name="Bouhouche K."/>
            <person name="Camara F."/>
            <person name="Duharcourt S."/>
            <person name="Guigo R."/>
            <person name="Gogendeau D."/>
            <person name="Katinka M."/>
            <person name="Keller A.-M."/>
            <person name="Kissmehl R."/>
            <person name="Klotz C."/>
            <person name="Koll F."/>
            <person name="Le Moue A."/>
            <person name="Lepere C."/>
            <person name="Malinsky S."/>
            <person name="Nowacki M."/>
            <person name="Nowak J.K."/>
            <person name="Plattner H."/>
            <person name="Poulain J."/>
            <person name="Ruiz F."/>
            <person name="Serrano V."/>
            <person name="Zagulski M."/>
            <person name="Dessen P."/>
            <person name="Betermier M."/>
            <person name="Weissenbach J."/>
            <person name="Scarpelli C."/>
            <person name="Schachter V."/>
            <person name="Sperling L."/>
            <person name="Meyer E."/>
            <person name="Cohen J."/>
            <person name="Wincker P."/>
        </authorList>
    </citation>
    <scope>NUCLEOTIDE SEQUENCE [LARGE SCALE GENOMIC DNA]</scope>
    <source>
        <strain evidence="1 2">Stock d4-2</strain>
    </source>
</reference>
<gene>
    <name evidence="1" type="ORF">GSPATT00033391001</name>
</gene>
<keyword evidence="2" id="KW-1185">Reference proteome</keyword>
<dbReference type="AlphaFoldDB" id="A0BYC1"/>
<dbReference type="InParanoid" id="A0BYC1"/>
<dbReference type="GeneID" id="5016720"/>
<dbReference type="InterPro" id="IPR015943">
    <property type="entry name" value="WD40/YVTN_repeat-like_dom_sf"/>
</dbReference>
<dbReference type="EMBL" id="CT868026">
    <property type="protein sequence ID" value="CAK63538.1"/>
    <property type="molecule type" value="Genomic_DNA"/>
</dbReference>
<dbReference type="PANTHER" id="PTHR19920">
    <property type="entry name" value="WD40 PROTEIN CIAO1"/>
    <property type="match status" value="1"/>
</dbReference>
<dbReference type="Proteomes" id="UP000000600">
    <property type="component" value="Unassembled WGS sequence"/>
</dbReference>
<sequence length="387" mass="45495">MKQAQGQFVALKQESISHALAINQDNKLLLVSDEFNFKLFYFKDGGLKFLQNIRCPILKQEYTNTFNYINTLNFYKKKQIFISGSDTLINKWSYNLISNPKYIQRLEGQEYISSLVIHPLKENIIISGSKLGSIVFWFDQPNYKRKPFLQVISEHIKCVVGLSINNDGSKVISAGKDGIILVMEPISSSEFIWIVKQKIQVQKHGYRICFINNDSFTFQPYGESQIHYYILVNESFIKDKEFQIQLNLEDCMYYFPQIYNTQKKILFSKCGNTLNILKHFEFQTEEQYKKSEQQFQLTQVIVFNEAYNPWIFGTVSEDGEYLIIFGWCIKEHSSKKIYNKELNVIFKDEKLIFSNFLHLGQSLYCNKTIFIQTNQLNNKKMQAITFK</sequence>
<dbReference type="SUPFAM" id="SSF50978">
    <property type="entry name" value="WD40 repeat-like"/>
    <property type="match status" value="1"/>
</dbReference>
<dbReference type="RefSeq" id="XP_001430936.1">
    <property type="nucleotide sequence ID" value="XM_001430899.1"/>
</dbReference>
<proteinExistence type="predicted"/>
<dbReference type="OrthoDB" id="299338at2759"/>
<dbReference type="PANTHER" id="PTHR19920:SF0">
    <property type="entry name" value="CYTOSOLIC IRON-SULFUR PROTEIN ASSEMBLY PROTEIN CIAO1-RELATED"/>
    <property type="match status" value="1"/>
</dbReference>